<evidence type="ECO:0000259" key="2">
    <source>
        <dbReference type="Pfam" id="PF20730"/>
    </source>
</evidence>
<dbReference type="InterPro" id="IPR048454">
    <property type="entry name" value="YetF_N"/>
</dbReference>
<keyword evidence="1" id="KW-0472">Membrane</keyword>
<keyword evidence="1" id="KW-1133">Transmembrane helix</keyword>
<dbReference type="PANTHER" id="PTHR34582">
    <property type="entry name" value="UPF0702 TRANSMEMBRANE PROTEIN YCAP"/>
    <property type="match status" value="1"/>
</dbReference>
<name>A0A4R6BJ28_9STAP</name>
<feature type="transmembrane region" description="Helical" evidence="1">
    <location>
        <begin position="44"/>
        <end position="62"/>
    </location>
</feature>
<accession>A0A4R6BJ28</accession>
<proteinExistence type="predicted"/>
<feature type="domain" description="YetF-like N-terminal transmembrane" evidence="2">
    <location>
        <begin position="26"/>
        <end position="87"/>
    </location>
</feature>
<gene>
    <name evidence="3" type="ORF">ERX37_08985</name>
</gene>
<dbReference type="Proteomes" id="UP000295328">
    <property type="component" value="Unassembled WGS sequence"/>
</dbReference>
<evidence type="ECO:0000256" key="1">
    <source>
        <dbReference type="SAM" id="Phobius"/>
    </source>
</evidence>
<keyword evidence="4" id="KW-1185">Reference proteome</keyword>
<organism evidence="3 4">
    <name type="scientific">Macrococcus hajekii</name>
    <dbReference type="NCBI Taxonomy" id="198482"/>
    <lineage>
        <taxon>Bacteria</taxon>
        <taxon>Bacillati</taxon>
        <taxon>Bacillota</taxon>
        <taxon>Bacilli</taxon>
        <taxon>Bacillales</taxon>
        <taxon>Staphylococcaceae</taxon>
        <taxon>Macrococcus</taxon>
    </lineage>
</organism>
<dbReference type="EMBL" id="SCWE01000003">
    <property type="protein sequence ID" value="TDM01617.1"/>
    <property type="molecule type" value="Genomic_DNA"/>
</dbReference>
<keyword evidence="1" id="KW-0812">Transmembrane</keyword>
<protein>
    <recommendedName>
        <fullName evidence="2">YetF-like N-terminal transmembrane domain-containing protein</fullName>
    </recommendedName>
</protein>
<evidence type="ECO:0000313" key="4">
    <source>
        <dbReference type="Proteomes" id="UP000295328"/>
    </source>
</evidence>
<comment type="caution">
    <text evidence="3">The sequence shown here is derived from an EMBL/GenBank/DDBJ whole genome shotgun (WGS) entry which is preliminary data.</text>
</comment>
<dbReference type="RefSeq" id="WP_133430339.1">
    <property type="nucleotide sequence ID" value="NZ_BMCC01000001.1"/>
</dbReference>
<dbReference type="AlphaFoldDB" id="A0A4R6BJ28"/>
<feature type="transmembrane region" description="Helical" evidence="1">
    <location>
        <begin position="13"/>
        <end position="32"/>
    </location>
</feature>
<dbReference type="PANTHER" id="PTHR34582:SF6">
    <property type="entry name" value="UPF0702 TRANSMEMBRANE PROTEIN YCAP"/>
    <property type="match status" value="1"/>
</dbReference>
<feature type="transmembrane region" description="Helical" evidence="1">
    <location>
        <begin position="68"/>
        <end position="86"/>
    </location>
</feature>
<reference evidence="3 4" key="1">
    <citation type="submission" date="2019-01" db="EMBL/GenBank/DDBJ databases">
        <title>Draft genome sequences of the type strains of six Macrococcus species.</title>
        <authorList>
            <person name="Mazhar S."/>
            <person name="Altermann E."/>
            <person name="Hill C."/>
            <person name="Mcauliffe O."/>
        </authorList>
    </citation>
    <scope>NUCLEOTIDE SEQUENCE [LARGE SCALE GENOMIC DNA]</scope>
    <source>
        <strain evidence="3 4">CCM4809</strain>
    </source>
</reference>
<evidence type="ECO:0000313" key="3">
    <source>
        <dbReference type="EMBL" id="TDM01617.1"/>
    </source>
</evidence>
<dbReference type="OrthoDB" id="9793799at2"/>
<sequence length="143" mass="15508">MQVDKLLFDGFDVIGRTILIGIMRNLALIFILRVGGKRTLTQLNAYDMIVTAALGSILSGIMTSKDITIAQGVTTFLTLVILQYIFTKLSFNSKLFSLLIKSNAGTSIENVNAVILESDGTRSVLTGDKKLDGFISTSQLKTS</sequence>
<dbReference type="Pfam" id="PF20730">
    <property type="entry name" value="YetF_N"/>
    <property type="match status" value="1"/>
</dbReference>